<accession>A0A226MBP6</accession>
<dbReference type="GO" id="GO:0043484">
    <property type="term" value="P:regulation of RNA splicing"/>
    <property type="evidence" value="ECO:0007669"/>
    <property type="project" value="TreeGrafter"/>
</dbReference>
<name>A0A226MBP6_CALSU</name>
<keyword evidence="2" id="KW-0723">Serine/threonine-protein kinase</keyword>
<proteinExistence type="predicted"/>
<dbReference type="OrthoDB" id="283111at2759"/>
<sequence length="51" mass="6164">MFDWFDYHGHMCISFELLGLSTFDFLKDNNYLPYPIHHVRHMAFQVCQAVK</sequence>
<evidence type="ECO:0000256" key="3">
    <source>
        <dbReference type="ARBA" id="ARBA00022679"/>
    </source>
</evidence>
<protein>
    <recommendedName>
        <fullName evidence="1">dual-specificity kinase</fullName>
        <ecNumber evidence="1">2.7.12.1</ecNumber>
    </recommendedName>
</protein>
<dbReference type="EC" id="2.7.12.1" evidence="1"/>
<dbReference type="GO" id="GO:0004674">
    <property type="term" value="F:protein serine/threonine kinase activity"/>
    <property type="evidence" value="ECO:0007669"/>
    <property type="project" value="UniProtKB-KW"/>
</dbReference>
<reference evidence="7 8" key="1">
    <citation type="submission" date="2016-07" db="EMBL/GenBank/DDBJ databases">
        <title>Disparate Historic Effective Population Sizes Predicted by Modern Levels of Genome Diversity for the Scaled Quail (Callipepla squamata) and the Northern Bobwhite (Colinus virginianus): Inferences from First and Second Generation Draft Genome Assemblies for Sympatric New World Quail.</title>
        <authorList>
            <person name="Oldeschulte D.L."/>
            <person name="Halley Y.A."/>
            <person name="Bhattarai E.K."/>
            <person name="Brashear W.A."/>
            <person name="Hill J."/>
            <person name="Metz R.P."/>
            <person name="Johnson C.D."/>
            <person name="Rollins D."/>
            <person name="Peterson M.J."/>
            <person name="Bickhart D.M."/>
            <person name="Decker J.E."/>
            <person name="Seabury C.M."/>
        </authorList>
    </citation>
    <scope>NUCLEOTIDE SEQUENCE [LARGE SCALE GENOMIC DNA]</scope>
    <source>
        <strain evidence="7 8">Texas</strain>
        <tissue evidence="7">Leg muscle</tissue>
    </source>
</reference>
<evidence type="ECO:0000256" key="2">
    <source>
        <dbReference type="ARBA" id="ARBA00022527"/>
    </source>
</evidence>
<dbReference type="SUPFAM" id="SSF56112">
    <property type="entry name" value="Protein kinase-like (PK-like)"/>
    <property type="match status" value="1"/>
</dbReference>
<evidence type="ECO:0000256" key="6">
    <source>
        <dbReference type="ARBA" id="ARBA00022840"/>
    </source>
</evidence>
<dbReference type="GO" id="GO:0005524">
    <property type="term" value="F:ATP binding"/>
    <property type="evidence" value="ECO:0007669"/>
    <property type="project" value="UniProtKB-KW"/>
</dbReference>
<keyword evidence="6" id="KW-0067">ATP-binding</keyword>
<evidence type="ECO:0000313" key="7">
    <source>
        <dbReference type="EMBL" id="OXB52469.1"/>
    </source>
</evidence>
<keyword evidence="3" id="KW-0808">Transferase</keyword>
<dbReference type="PANTHER" id="PTHR45646">
    <property type="entry name" value="SERINE/THREONINE-PROTEIN KINASE DOA-RELATED"/>
    <property type="match status" value="1"/>
</dbReference>
<evidence type="ECO:0000256" key="4">
    <source>
        <dbReference type="ARBA" id="ARBA00022741"/>
    </source>
</evidence>
<dbReference type="AlphaFoldDB" id="A0A226MBP6"/>
<dbReference type="InterPro" id="IPR011009">
    <property type="entry name" value="Kinase-like_dom_sf"/>
</dbReference>
<dbReference type="Gene3D" id="1.10.510.10">
    <property type="entry name" value="Transferase(Phosphotransferase) domain 1"/>
    <property type="match status" value="1"/>
</dbReference>
<organism evidence="7 8">
    <name type="scientific">Callipepla squamata</name>
    <name type="common">Scaled quail</name>
    <dbReference type="NCBI Taxonomy" id="9009"/>
    <lineage>
        <taxon>Eukaryota</taxon>
        <taxon>Metazoa</taxon>
        <taxon>Chordata</taxon>
        <taxon>Craniata</taxon>
        <taxon>Vertebrata</taxon>
        <taxon>Euteleostomi</taxon>
        <taxon>Archelosauria</taxon>
        <taxon>Archosauria</taxon>
        <taxon>Dinosauria</taxon>
        <taxon>Saurischia</taxon>
        <taxon>Theropoda</taxon>
        <taxon>Coelurosauria</taxon>
        <taxon>Aves</taxon>
        <taxon>Neognathae</taxon>
        <taxon>Galloanserae</taxon>
        <taxon>Galliformes</taxon>
        <taxon>Odontophoridae</taxon>
        <taxon>Callipepla</taxon>
    </lineage>
</organism>
<evidence type="ECO:0000313" key="8">
    <source>
        <dbReference type="Proteomes" id="UP000198323"/>
    </source>
</evidence>
<dbReference type="Gene3D" id="3.30.200.20">
    <property type="entry name" value="Phosphorylase Kinase, domain 1"/>
    <property type="match status" value="1"/>
</dbReference>
<dbReference type="InterPro" id="IPR051175">
    <property type="entry name" value="CLK_kinases"/>
</dbReference>
<dbReference type="GO" id="GO:0004712">
    <property type="term" value="F:protein serine/threonine/tyrosine kinase activity"/>
    <property type="evidence" value="ECO:0007669"/>
    <property type="project" value="UniProtKB-EC"/>
</dbReference>
<gene>
    <name evidence="7" type="ORF">ASZ78_015167</name>
</gene>
<dbReference type="STRING" id="9009.A0A226MBP6"/>
<comment type="caution">
    <text evidence="7">The sequence shown here is derived from an EMBL/GenBank/DDBJ whole genome shotgun (WGS) entry which is preliminary data.</text>
</comment>
<dbReference type="GO" id="GO:0005634">
    <property type="term" value="C:nucleus"/>
    <property type="evidence" value="ECO:0007669"/>
    <property type="project" value="TreeGrafter"/>
</dbReference>
<evidence type="ECO:0000256" key="1">
    <source>
        <dbReference type="ARBA" id="ARBA00013203"/>
    </source>
</evidence>
<dbReference type="EMBL" id="MCFN01003027">
    <property type="protein sequence ID" value="OXB52469.1"/>
    <property type="molecule type" value="Genomic_DNA"/>
</dbReference>
<keyword evidence="4" id="KW-0547">Nucleotide-binding</keyword>
<dbReference type="Proteomes" id="UP000198323">
    <property type="component" value="Unassembled WGS sequence"/>
</dbReference>
<dbReference type="GO" id="GO:0004713">
    <property type="term" value="F:protein tyrosine kinase activity"/>
    <property type="evidence" value="ECO:0007669"/>
    <property type="project" value="TreeGrafter"/>
</dbReference>
<keyword evidence="8" id="KW-1185">Reference proteome</keyword>
<keyword evidence="5" id="KW-0418">Kinase</keyword>
<dbReference type="PANTHER" id="PTHR45646:SF6">
    <property type="entry name" value="DUAL SPECIFICITY PROTEIN KINASE CLK2"/>
    <property type="match status" value="1"/>
</dbReference>
<evidence type="ECO:0000256" key="5">
    <source>
        <dbReference type="ARBA" id="ARBA00022777"/>
    </source>
</evidence>